<dbReference type="Gene3D" id="3.40.50.720">
    <property type="entry name" value="NAD(P)-binding Rossmann-like Domain"/>
    <property type="match status" value="1"/>
</dbReference>
<dbReference type="STRING" id="135208.A0A4Z0A322"/>
<organism evidence="5 6">
    <name type="scientific">Hericium alpestre</name>
    <dbReference type="NCBI Taxonomy" id="135208"/>
    <lineage>
        <taxon>Eukaryota</taxon>
        <taxon>Fungi</taxon>
        <taxon>Dikarya</taxon>
        <taxon>Basidiomycota</taxon>
        <taxon>Agaricomycotina</taxon>
        <taxon>Agaricomycetes</taxon>
        <taxon>Russulales</taxon>
        <taxon>Hericiaceae</taxon>
        <taxon>Hericium</taxon>
    </lineage>
</organism>
<dbReference type="InterPro" id="IPR051164">
    <property type="entry name" value="NmrA-like_oxidored"/>
</dbReference>
<dbReference type="CDD" id="cd05251">
    <property type="entry name" value="NmrA_like_SDR_a"/>
    <property type="match status" value="1"/>
</dbReference>
<name>A0A4Z0A322_9AGAM</name>
<keyword evidence="2" id="KW-0521">NADP</keyword>
<protein>
    <recommendedName>
        <fullName evidence="4">NmrA-like domain-containing protein</fullName>
    </recommendedName>
</protein>
<dbReference type="Pfam" id="PF05368">
    <property type="entry name" value="NmrA"/>
    <property type="match status" value="1"/>
</dbReference>
<dbReference type="InterPro" id="IPR008030">
    <property type="entry name" value="NmrA-like"/>
</dbReference>
<dbReference type="EMBL" id="SFCI01000280">
    <property type="protein sequence ID" value="TFY80844.1"/>
    <property type="molecule type" value="Genomic_DNA"/>
</dbReference>
<feature type="signal peptide" evidence="3">
    <location>
        <begin position="1"/>
        <end position="16"/>
    </location>
</feature>
<dbReference type="Proteomes" id="UP000298061">
    <property type="component" value="Unassembled WGS sequence"/>
</dbReference>
<comment type="similarity">
    <text evidence="1">Belongs to the NmrA-type oxidoreductase family.</text>
</comment>
<reference evidence="5 6" key="1">
    <citation type="submission" date="2019-02" db="EMBL/GenBank/DDBJ databases">
        <title>Genome sequencing of the rare red list fungi Hericium alpestre (H. flagellum).</title>
        <authorList>
            <person name="Buettner E."/>
            <person name="Kellner H."/>
        </authorList>
    </citation>
    <scope>NUCLEOTIDE SEQUENCE [LARGE SCALE GENOMIC DNA]</scope>
    <source>
        <strain evidence="5 6">DSM 108284</strain>
    </source>
</reference>
<comment type="caution">
    <text evidence="5">The sequence shown here is derived from an EMBL/GenBank/DDBJ whole genome shotgun (WGS) entry which is preliminary data.</text>
</comment>
<dbReference type="SUPFAM" id="SSF51735">
    <property type="entry name" value="NAD(P)-binding Rossmann-fold domains"/>
    <property type="match status" value="1"/>
</dbReference>
<accession>A0A4Z0A322</accession>
<dbReference type="PANTHER" id="PTHR42748:SF14">
    <property type="entry name" value="SNOAL-LIKE DOMAIN-CONTAINING PROTEIN"/>
    <property type="match status" value="1"/>
</dbReference>
<evidence type="ECO:0000313" key="6">
    <source>
        <dbReference type="Proteomes" id="UP000298061"/>
    </source>
</evidence>
<dbReference type="GO" id="GO:0005634">
    <property type="term" value="C:nucleus"/>
    <property type="evidence" value="ECO:0007669"/>
    <property type="project" value="TreeGrafter"/>
</dbReference>
<evidence type="ECO:0000259" key="4">
    <source>
        <dbReference type="Pfam" id="PF05368"/>
    </source>
</evidence>
<evidence type="ECO:0000256" key="1">
    <source>
        <dbReference type="ARBA" id="ARBA00006328"/>
    </source>
</evidence>
<evidence type="ECO:0000313" key="5">
    <source>
        <dbReference type="EMBL" id="TFY80844.1"/>
    </source>
</evidence>
<gene>
    <name evidence="5" type="ORF">EWM64_g3162</name>
</gene>
<dbReference type="OrthoDB" id="300709at2759"/>
<dbReference type="PANTHER" id="PTHR42748">
    <property type="entry name" value="NITROGEN METABOLITE REPRESSION PROTEIN NMRA FAMILY MEMBER"/>
    <property type="match status" value="1"/>
</dbReference>
<proteinExistence type="inferred from homology"/>
<sequence length="353" mass="39335">MSKKLILVLGATGAQGLAVIDALLSPSGDGSPSLYAVRALTRDPNGHRAKSLQAKGVELVQGNTDDLASVEAALQGVYGAWINIDGFTVGEVKESYAGLRIFELAKQAGIRHYVWSNLDYGLKKGGYNQIYRCEHYDGKGRIAEWMKQQSSVVSDTDMSWSVVTTGPYMDMLSFIMFAPLGQRKDGAYVFAAPIGNGHVPMIALSDLGFWARWTFDHRAETSAKDLEIASDMVDWPYLVSAFTKATGHKAVFKSETLDEWFAHMRNTDRPVANQGIGSTTWKKNFSGWWSMFRDDICKRDMEWIMSINPHTRTVEKWMTEVNYDATVNRSLLKKGEEWSLDGIKRDMGSASSL</sequence>
<dbReference type="AlphaFoldDB" id="A0A4Z0A322"/>
<keyword evidence="6" id="KW-1185">Reference proteome</keyword>
<keyword evidence="3" id="KW-0732">Signal</keyword>
<evidence type="ECO:0000256" key="2">
    <source>
        <dbReference type="ARBA" id="ARBA00022857"/>
    </source>
</evidence>
<evidence type="ECO:0000256" key="3">
    <source>
        <dbReference type="SAM" id="SignalP"/>
    </source>
</evidence>
<feature type="domain" description="NmrA-like" evidence="4">
    <location>
        <begin position="3"/>
        <end position="262"/>
    </location>
</feature>
<feature type="chain" id="PRO_5021395924" description="NmrA-like domain-containing protein" evidence="3">
    <location>
        <begin position="17"/>
        <end position="353"/>
    </location>
</feature>
<dbReference type="Gene3D" id="3.90.25.10">
    <property type="entry name" value="UDP-galactose 4-epimerase, domain 1"/>
    <property type="match status" value="1"/>
</dbReference>
<dbReference type="InterPro" id="IPR036291">
    <property type="entry name" value="NAD(P)-bd_dom_sf"/>
</dbReference>